<dbReference type="SUPFAM" id="SSF57535">
    <property type="entry name" value="Complement control module/SCR domain"/>
    <property type="match status" value="4"/>
</dbReference>
<dbReference type="EMBL" id="RJVU01004142">
    <property type="protein sequence ID" value="ROL54878.1"/>
    <property type="molecule type" value="Genomic_DNA"/>
</dbReference>
<gene>
    <name evidence="13" type="ORF">DPX16_19548</name>
</gene>
<evidence type="ECO:0000259" key="11">
    <source>
        <dbReference type="PROSITE" id="PS50240"/>
    </source>
</evidence>
<feature type="domain" description="Sushi" evidence="12">
    <location>
        <begin position="795"/>
        <end position="852"/>
    </location>
</feature>
<feature type="compositionally biased region" description="Polar residues" evidence="9">
    <location>
        <begin position="311"/>
        <end position="322"/>
    </location>
</feature>
<feature type="domain" description="Peptidase S1" evidence="11">
    <location>
        <begin position="952"/>
        <end position="1251"/>
    </location>
</feature>
<evidence type="ECO:0000259" key="10">
    <source>
        <dbReference type="PROSITE" id="PS01180"/>
    </source>
</evidence>
<evidence type="ECO:0000256" key="4">
    <source>
        <dbReference type="ARBA" id="ARBA00022729"/>
    </source>
</evidence>
<dbReference type="Gene3D" id="2.40.10.10">
    <property type="entry name" value="Trypsin-like serine proteases"/>
    <property type="match status" value="1"/>
</dbReference>
<evidence type="ECO:0000256" key="6">
    <source>
        <dbReference type="ARBA" id="ARBA00023157"/>
    </source>
</evidence>
<keyword evidence="5" id="KW-0677">Repeat</keyword>
<dbReference type="SUPFAM" id="SSF49854">
    <property type="entry name" value="Spermadhesin, CUB domain"/>
    <property type="match status" value="1"/>
</dbReference>
<feature type="compositionally biased region" description="Polar residues" evidence="9">
    <location>
        <begin position="779"/>
        <end position="788"/>
    </location>
</feature>
<dbReference type="InterPro" id="IPR051659">
    <property type="entry name" value="Serine_Protease_S1-Domain"/>
</dbReference>
<dbReference type="Pfam" id="PF00084">
    <property type="entry name" value="Sushi"/>
    <property type="match status" value="3"/>
</dbReference>
<dbReference type="PANTHER" id="PTHR24254">
    <property type="entry name" value="PROTHROMBIN"/>
    <property type="match status" value="1"/>
</dbReference>
<dbReference type="CDD" id="cd00033">
    <property type="entry name" value="CCP"/>
    <property type="match status" value="4"/>
</dbReference>
<dbReference type="Pfam" id="PF00431">
    <property type="entry name" value="CUB"/>
    <property type="match status" value="1"/>
</dbReference>
<keyword evidence="4" id="KW-0732">Signal</keyword>
<dbReference type="InterPro" id="IPR009003">
    <property type="entry name" value="Peptidase_S1_PA"/>
</dbReference>
<dbReference type="PROSITE" id="PS01180">
    <property type="entry name" value="CUB"/>
    <property type="match status" value="1"/>
</dbReference>
<dbReference type="PROSITE" id="PS50240">
    <property type="entry name" value="TRYPSIN_DOM"/>
    <property type="match status" value="1"/>
</dbReference>
<evidence type="ECO:0000256" key="3">
    <source>
        <dbReference type="ARBA" id="ARBA00022536"/>
    </source>
</evidence>
<evidence type="ECO:0000313" key="13">
    <source>
        <dbReference type="EMBL" id="ROL54878.1"/>
    </source>
</evidence>
<feature type="compositionally biased region" description="Polar residues" evidence="9">
    <location>
        <begin position="327"/>
        <end position="342"/>
    </location>
</feature>
<dbReference type="InterPro" id="IPR043504">
    <property type="entry name" value="Peptidase_S1_PA_chymotrypsin"/>
</dbReference>
<feature type="region of interest" description="Disordered" evidence="9">
    <location>
        <begin position="327"/>
        <end position="346"/>
    </location>
</feature>
<feature type="region of interest" description="Disordered" evidence="9">
    <location>
        <begin position="232"/>
        <end position="322"/>
    </location>
</feature>
<feature type="compositionally biased region" description="Basic and acidic residues" evidence="9">
    <location>
        <begin position="542"/>
        <end position="570"/>
    </location>
</feature>
<dbReference type="Gene3D" id="2.60.120.290">
    <property type="entry name" value="Spermadhesin, CUB domain"/>
    <property type="match status" value="1"/>
</dbReference>
<dbReference type="PROSITE" id="PS50923">
    <property type="entry name" value="SUSHI"/>
    <property type="match status" value="3"/>
</dbReference>
<protein>
    <submittedName>
        <fullName evidence="13">Inactive serine protease PAMR1</fullName>
    </submittedName>
</protein>
<feature type="domain" description="Sushi" evidence="12">
    <location>
        <begin position="404"/>
        <end position="461"/>
    </location>
</feature>
<dbReference type="GO" id="GO:0005576">
    <property type="term" value="C:extracellular region"/>
    <property type="evidence" value="ECO:0007669"/>
    <property type="project" value="UniProtKB-SubCell"/>
</dbReference>
<keyword evidence="7" id="KW-0325">Glycoprotein</keyword>
<feature type="region of interest" description="Disordered" evidence="9">
    <location>
        <begin position="531"/>
        <end position="582"/>
    </location>
</feature>
<name>A0A3N0ZAA5_ANAGA</name>
<dbReference type="AlphaFoldDB" id="A0A3N0ZAA5"/>
<dbReference type="SMART" id="SM00042">
    <property type="entry name" value="CUB"/>
    <property type="match status" value="1"/>
</dbReference>
<dbReference type="InterPro" id="IPR000436">
    <property type="entry name" value="Sushi_SCR_CCP_dom"/>
</dbReference>
<dbReference type="SMART" id="SM00032">
    <property type="entry name" value="CCP"/>
    <property type="match status" value="4"/>
</dbReference>
<feature type="disulfide bond" evidence="8">
    <location>
        <begin position="823"/>
        <end position="850"/>
    </location>
</feature>
<dbReference type="GO" id="GO:0006508">
    <property type="term" value="P:proteolysis"/>
    <property type="evidence" value="ECO:0007669"/>
    <property type="project" value="UniProtKB-KW"/>
</dbReference>
<dbReference type="SMART" id="SM00020">
    <property type="entry name" value="Tryp_SPc"/>
    <property type="match status" value="1"/>
</dbReference>
<dbReference type="InterPro" id="IPR001314">
    <property type="entry name" value="Peptidase_S1A"/>
</dbReference>
<evidence type="ECO:0000256" key="8">
    <source>
        <dbReference type="PROSITE-ProRule" id="PRU00302"/>
    </source>
</evidence>
<feature type="domain" description="CUB" evidence="10">
    <location>
        <begin position="111"/>
        <end position="219"/>
    </location>
</feature>
<evidence type="ECO:0000256" key="5">
    <source>
        <dbReference type="ARBA" id="ARBA00022737"/>
    </source>
</evidence>
<dbReference type="InterPro" id="IPR000859">
    <property type="entry name" value="CUB_dom"/>
</dbReference>
<feature type="disulfide bond" evidence="8">
    <location>
        <begin position="432"/>
        <end position="459"/>
    </location>
</feature>
<evidence type="ECO:0000259" key="12">
    <source>
        <dbReference type="PROSITE" id="PS50923"/>
    </source>
</evidence>
<evidence type="ECO:0000256" key="9">
    <source>
        <dbReference type="SAM" id="MobiDB-lite"/>
    </source>
</evidence>
<proteinExistence type="predicted"/>
<dbReference type="Pfam" id="PF00089">
    <property type="entry name" value="Trypsin"/>
    <property type="match status" value="1"/>
</dbReference>
<dbReference type="GO" id="GO:0004252">
    <property type="term" value="F:serine-type endopeptidase activity"/>
    <property type="evidence" value="ECO:0007669"/>
    <property type="project" value="InterPro"/>
</dbReference>
<keyword evidence="3" id="KW-0245">EGF-like domain</keyword>
<dbReference type="Gene3D" id="2.10.70.10">
    <property type="entry name" value="Complement Module, domain 1"/>
    <property type="match status" value="4"/>
</dbReference>
<keyword evidence="13" id="KW-0378">Hydrolase</keyword>
<sequence length="1251" mass="138916">MPIVFCLLDYRFLYNYCPGPEWSVMCRGCCEYDVIHCKCPLQGYPVGYAVPCCRNAVNECDPCIIHPGCSIFENCKRCNNGTWGPRDDFFVKGQYCAECRPGWSGGDCLTCGGVIHKRQGHLVLESYPNNARCEWTLKVDRPYTIDLRFMMLSLEFEHSCQYDYVEVRDGDSLNSRVIGRYCGNERPPPIKSTGSSLHILFISDGYKNFDGFFATFQESSALKKRLQMLSWTPAMSSQPDPPTALRPRTRMKGKQDTLPQERGDTLHQLRRMQVSAASAPPPTPIQMEDHQREMQSPSAPASTQEEEHQGPGSQSARSSSIPTASNLMKWSNTAPRNPSGNDYRSWGGRPRRYLLEASSQRLICSPSPWGCKPRPLNSRFIAKQCTDDRQLSHSHAGTFSGTMLECGRPLIPAHGTTVHLDVRVGGHAVFQCEPGYTLKGFQMSTCLLDGSWSIPTPQCVPDLDCGIPPKPDHGDHFLVYGPNDVLIAIQYFCYKLYKLNGVPQRTCLGNNTWSGTAPTCVKELDIISGADNEQNKGKHKPTGQDEVGHTKNKTSEEKEKESKPDKDRAKKPTAGKENVGLDLDLGKDIGKDIESNFVKEKTKVENKDADSSINTIEKEETGGDKDLKLLDKDGHLDIKEKPGSPTKDLGMEFLDIVLIDNNQTAKDKTKDGEMDKGQKITHGPQYTILNLTEDEKENILYEIDIIPRGNNTEFLNSNDIEDNLGTLPQKETEELPTAAGNNSTAIIPTVITTTERVTTRVTPTEKVKVDTVNEKTTEQDLQQETNLKNGEGEGRQCPRLTPLYQGYYETVPGLIPETVEFFCNQSYALSGSSRRTCQSNGTWSGTQPVCIRACREPKVSVLVKQRVLPPHIPSRKTPVHKFYSSSGATNFLTEVRPTQSPFSLPPLPQGFHHLYTHMEYECMSPYYQHSGSSRRTCLKMGKWSGRHVSCSPVCGKLTNFDPQNPAETNWPWLAAIYRLPVASKLGKLSVTRTKGTNIEAMEEESDMDGWQLVCSGALVNQRSVVVAAHCVTELGKLYPLDTAKIRVVLGKQYRSDLRVTKGLQRLRVSSITLHPNYDPLVLDSDVAILKLLDKARIGEHVQPICLPNAQDTVEDSRQGMVTGWSLLPDQKTGNVEKARVGRVMLGDIVHCEQQFANYGLPISVSENMLCGRQGADADQSNICPADTGGILILPPVSSDSSSAPPHGQGSQEWKLLGLVSFGYDSSNCNPELYTVYTHVANFVSFIEGNMT</sequence>
<comment type="subcellular location">
    <subcellularLocation>
        <location evidence="1">Secreted</location>
    </subcellularLocation>
</comment>
<organism evidence="13 14">
    <name type="scientific">Anabarilius grahami</name>
    <name type="common">Kanglang fish</name>
    <name type="synonym">Barilius grahami</name>
    <dbReference type="NCBI Taxonomy" id="495550"/>
    <lineage>
        <taxon>Eukaryota</taxon>
        <taxon>Metazoa</taxon>
        <taxon>Chordata</taxon>
        <taxon>Craniata</taxon>
        <taxon>Vertebrata</taxon>
        <taxon>Euteleostomi</taxon>
        <taxon>Actinopterygii</taxon>
        <taxon>Neopterygii</taxon>
        <taxon>Teleostei</taxon>
        <taxon>Ostariophysi</taxon>
        <taxon>Cypriniformes</taxon>
        <taxon>Xenocyprididae</taxon>
        <taxon>Xenocypridinae</taxon>
        <taxon>Xenocypridinae incertae sedis</taxon>
        <taxon>Anabarilius</taxon>
    </lineage>
</organism>
<keyword evidence="6 8" id="KW-1015">Disulfide bond</keyword>
<evidence type="ECO:0000256" key="2">
    <source>
        <dbReference type="ARBA" id="ARBA00022525"/>
    </source>
</evidence>
<dbReference type="OrthoDB" id="6147874at2759"/>
<evidence type="ECO:0000256" key="1">
    <source>
        <dbReference type="ARBA" id="ARBA00004613"/>
    </source>
</evidence>
<feature type="compositionally biased region" description="Polar residues" evidence="9">
    <location>
        <begin position="294"/>
        <end position="303"/>
    </location>
</feature>
<dbReference type="SUPFAM" id="SSF50494">
    <property type="entry name" value="Trypsin-like serine proteases"/>
    <property type="match status" value="1"/>
</dbReference>
<dbReference type="InterPro" id="IPR001254">
    <property type="entry name" value="Trypsin_dom"/>
</dbReference>
<dbReference type="CDD" id="cd00041">
    <property type="entry name" value="CUB"/>
    <property type="match status" value="1"/>
</dbReference>
<dbReference type="FunFam" id="2.60.120.290:FF:000005">
    <property type="entry name" value="Procollagen C-endopeptidase enhancer 1"/>
    <property type="match status" value="1"/>
</dbReference>
<dbReference type="CDD" id="cd00190">
    <property type="entry name" value="Tryp_SPc"/>
    <property type="match status" value="1"/>
</dbReference>
<dbReference type="PANTHER" id="PTHR24254:SF9">
    <property type="entry name" value="INACTIVE SERINE PROTEASE PAMR1"/>
    <property type="match status" value="1"/>
</dbReference>
<dbReference type="InterPro" id="IPR035914">
    <property type="entry name" value="Sperma_CUB_dom_sf"/>
</dbReference>
<dbReference type="PRINTS" id="PR00722">
    <property type="entry name" value="CHYMOTRYPSIN"/>
</dbReference>
<feature type="region of interest" description="Disordered" evidence="9">
    <location>
        <begin position="775"/>
        <end position="796"/>
    </location>
</feature>
<evidence type="ECO:0000313" key="14">
    <source>
        <dbReference type="Proteomes" id="UP000281406"/>
    </source>
</evidence>
<keyword evidence="8" id="KW-0768">Sushi</keyword>
<keyword evidence="13" id="KW-0645">Protease</keyword>
<keyword evidence="14" id="KW-1185">Reference proteome</keyword>
<comment type="caution">
    <text evidence="13">The sequence shown here is derived from an EMBL/GenBank/DDBJ whole genome shotgun (WGS) entry which is preliminary data.</text>
</comment>
<dbReference type="InterPro" id="IPR035976">
    <property type="entry name" value="Sushi/SCR/CCP_sf"/>
</dbReference>
<evidence type="ECO:0000256" key="7">
    <source>
        <dbReference type="ARBA" id="ARBA00023180"/>
    </source>
</evidence>
<dbReference type="Proteomes" id="UP000281406">
    <property type="component" value="Unassembled WGS sequence"/>
</dbReference>
<reference evidence="13 14" key="1">
    <citation type="submission" date="2018-10" db="EMBL/GenBank/DDBJ databases">
        <title>Genome assembly for a Yunnan-Guizhou Plateau 3E fish, Anabarilius grahami (Regan), and its evolutionary and genetic applications.</title>
        <authorList>
            <person name="Jiang W."/>
        </authorList>
    </citation>
    <scope>NUCLEOTIDE SEQUENCE [LARGE SCALE GENOMIC DNA]</scope>
    <source>
        <strain evidence="13">AG-KIZ</strain>
        <tissue evidence="13">Muscle</tissue>
    </source>
</reference>
<comment type="caution">
    <text evidence="8">Lacks conserved residue(s) required for the propagation of feature annotation.</text>
</comment>
<feature type="domain" description="Sushi" evidence="12">
    <location>
        <begin position="463"/>
        <end position="522"/>
    </location>
</feature>
<keyword evidence="2" id="KW-0964">Secreted</keyword>
<feature type="disulfide bond" evidence="8">
    <location>
        <begin position="493"/>
        <end position="520"/>
    </location>
</feature>
<accession>A0A3N0ZAA5</accession>
<feature type="compositionally biased region" description="Basic and acidic residues" evidence="9">
    <location>
        <begin position="253"/>
        <end position="267"/>
    </location>
</feature>